<dbReference type="RefSeq" id="WP_301121794.1">
    <property type="nucleotide sequence ID" value="NZ_JAUHPX010000010.1"/>
</dbReference>
<keyword evidence="4 7" id="KW-0812">Transmembrane</keyword>
<dbReference type="AlphaFoldDB" id="A0AAW7M4S5"/>
<feature type="transmembrane region" description="Helical" evidence="7">
    <location>
        <begin position="20"/>
        <end position="41"/>
    </location>
</feature>
<comment type="subcellular location">
    <subcellularLocation>
        <location evidence="1 7">Cell membrane</location>
        <topology evidence="1 7">Multi-pass membrane protein</topology>
    </subcellularLocation>
</comment>
<feature type="transmembrane region" description="Helical" evidence="7">
    <location>
        <begin position="115"/>
        <end position="137"/>
    </location>
</feature>
<evidence type="ECO:0000313" key="9">
    <source>
        <dbReference type="EMBL" id="MDN4489134.1"/>
    </source>
</evidence>
<evidence type="ECO:0000256" key="5">
    <source>
        <dbReference type="ARBA" id="ARBA00022989"/>
    </source>
</evidence>
<feature type="transmembrane region" description="Helical" evidence="7">
    <location>
        <begin position="248"/>
        <end position="269"/>
    </location>
</feature>
<dbReference type="PANTHER" id="PTHR43744:SF3">
    <property type="entry name" value="LACTOSE TRANSPORT SYSTEM PERMEASE PROTEIN LACG"/>
    <property type="match status" value="1"/>
</dbReference>
<reference evidence="9" key="1">
    <citation type="submission" date="2023-06" db="EMBL/GenBank/DDBJ databases">
        <title>Sysu t00039.</title>
        <authorList>
            <person name="Gao L."/>
            <person name="Fang B.-Z."/>
            <person name="Li W.-J."/>
        </authorList>
    </citation>
    <scope>NUCLEOTIDE SEQUENCE</scope>
    <source>
        <strain evidence="9">SYSU T00039</strain>
    </source>
</reference>
<feature type="transmembrane region" description="Helical" evidence="7">
    <location>
        <begin position="149"/>
        <end position="169"/>
    </location>
</feature>
<dbReference type="CDD" id="cd06261">
    <property type="entry name" value="TM_PBP2"/>
    <property type="match status" value="1"/>
</dbReference>
<evidence type="ECO:0000256" key="7">
    <source>
        <dbReference type="RuleBase" id="RU363032"/>
    </source>
</evidence>
<dbReference type="InterPro" id="IPR000515">
    <property type="entry name" value="MetI-like"/>
</dbReference>
<comment type="caution">
    <text evidence="9">The sequence shown here is derived from an EMBL/GenBank/DDBJ whole genome shotgun (WGS) entry which is preliminary data.</text>
</comment>
<dbReference type="GO" id="GO:0055085">
    <property type="term" value="P:transmembrane transport"/>
    <property type="evidence" value="ECO:0007669"/>
    <property type="project" value="InterPro"/>
</dbReference>
<sequence>MTTAAGTPKLNRTYKWVGGLLGIVVTTVVFIVPFAFIFLTASKSGQEASLLQFSWPTEWHFVENLVEVIQARDYILVTAFINSTILTVGSVTLMVVVSALVGYVLQRRKSRWNPFINFLVLAGLIVPPAVVPTIWVMQSLGIYKTLHGLILVEVAFGMAFCVLMFRAFVATIPRELDEAAIMDGAGPLRLFFQVIFPLLRSVIVTVIVVQSVFVFNDFQNPLYFLPGDKGATVQLTVYNFLGQFNAQWNFLFMDILLITIPMLVMYIIFNRQIVAGMTSGAVKG</sequence>
<gene>
    <name evidence="9" type="ORF">QQX10_13250</name>
</gene>
<dbReference type="Pfam" id="PF00528">
    <property type="entry name" value="BPD_transp_1"/>
    <property type="match status" value="1"/>
</dbReference>
<dbReference type="InterPro" id="IPR035906">
    <property type="entry name" value="MetI-like_sf"/>
</dbReference>
<protein>
    <submittedName>
        <fullName evidence="9">Carbohydrate ABC transporter permease</fullName>
    </submittedName>
</protein>
<dbReference type="EMBL" id="JAUHPX010000010">
    <property type="protein sequence ID" value="MDN4489134.1"/>
    <property type="molecule type" value="Genomic_DNA"/>
</dbReference>
<accession>A0AAW7M4S5</accession>
<proteinExistence type="inferred from homology"/>
<keyword evidence="3" id="KW-1003">Cell membrane</keyword>
<evidence type="ECO:0000313" key="10">
    <source>
        <dbReference type="Proteomes" id="UP001172737"/>
    </source>
</evidence>
<keyword evidence="5 7" id="KW-1133">Transmembrane helix</keyword>
<keyword evidence="10" id="KW-1185">Reference proteome</keyword>
<evidence type="ECO:0000256" key="6">
    <source>
        <dbReference type="ARBA" id="ARBA00023136"/>
    </source>
</evidence>
<organism evidence="9 10">
    <name type="scientific">Demequina lignilytica</name>
    <dbReference type="NCBI Taxonomy" id="3051663"/>
    <lineage>
        <taxon>Bacteria</taxon>
        <taxon>Bacillati</taxon>
        <taxon>Actinomycetota</taxon>
        <taxon>Actinomycetes</taxon>
        <taxon>Micrococcales</taxon>
        <taxon>Demequinaceae</taxon>
        <taxon>Demequina</taxon>
    </lineage>
</organism>
<evidence type="ECO:0000256" key="1">
    <source>
        <dbReference type="ARBA" id="ARBA00004651"/>
    </source>
</evidence>
<dbReference type="Gene3D" id="1.10.3720.10">
    <property type="entry name" value="MetI-like"/>
    <property type="match status" value="1"/>
</dbReference>
<dbReference type="SUPFAM" id="SSF161098">
    <property type="entry name" value="MetI-like"/>
    <property type="match status" value="1"/>
</dbReference>
<dbReference type="PROSITE" id="PS50928">
    <property type="entry name" value="ABC_TM1"/>
    <property type="match status" value="1"/>
</dbReference>
<name>A0AAW7M4S5_9MICO</name>
<comment type="similarity">
    <text evidence="7">Belongs to the binding-protein-dependent transport system permease family.</text>
</comment>
<feature type="transmembrane region" description="Helical" evidence="7">
    <location>
        <begin position="74"/>
        <end position="103"/>
    </location>
</feature>
<feature type="domain" description="ABC transmembrane type-1" evidence="8">
    <location>
        <begin position="80"/>
        <end position="269"/>
    </location>
</feature>
<evidence type="ECO:0000256" key="4">
    <source>
        <dbReference type="ARBA" id="ARBA00022692"/>
    </source>
</evidence>
<keyword evidence="2 7" id="KW-0813">Transport</keyword>
<keyword evidence="6 7" id="KW-0472">Membrane</keyword>
<evidence type="ECO:0000256" key="3">
    <source>
        <dbReference type="ARBA" id="ARBA00022475"/>
    </source>
</evidence>
<feature type="transmembrane region" description="Helical" evidence="7">
    <location>
        <begin position="190"/>
        <end position="215"/>
    </location>
</feature>
<dbReference type="GO" id="GO:0005886">
    <property type="term" value="C:plasma membrane"/>
    <property type="evidence" value="ECO:0007669"/>
    <property type="project" value="UniProtKB-SubCell"/>
</dbReference>
<dbReference type="Proteomes" id="UP001172737">
    <property type="component" value="Unassembled WGS sequence"/>
</dbReference>
<evidence type="ECO:0000259" key="8">
    <source>
        <dbReference type="PROSITE" id="PS50928"/>
    </source>
</evidence>
<dbReference type="PANTHER" id="PTHR43744">
    <property type="entry name" value="ABC TRANSPORTER PERMEASE PROTEIN MG189-RELATED-RELATED"/>
    <property type="match status" value="1"/>
</dbReference>
<evidence type="ECO:0000256" key="2">
    <source>
        <dbReference type="ARBA" id="ARBA00022448"/>
    </source>
</evidence>